<feature type="domain" description="HTH araC/xylS-type" evidence="4">
    <location>
        <begin position="192"/>
        <end position="290"/>
    </location>
</feature>
<evidence type="ECO:0000313" key="5">
    <source>
        <dbReference type="EMBL" id="QDL93154.1"/>
    </source>
</evidence>
<dbReference type="InterPro" id="IPR009057">
    <property type="entry name" value="Homeodomain-like_sf"/>
</dbReference>
<gene>
    <name evidence="5" type="ORF">FDP22_16015</name>
</gene>
<dbReference type="GO" id="GO:0003700">
    <property type="term" value="F:DNA-binding transcription factor activity"/>
    <property type="evidence" value="ECO:0007669"/>
    <property type="project" value="InterPro"/>
</dbReference>
<protein>
    <submittedName>
        <fullName evidence="5">AraC family transcriptional regulator</fullName>
    </submittedName>
</protein>
<sequence>MDAELVGTLSEYVASAGGTDALSRTPIDEVLVLCSTQASLPFRQMYKPSLCVVVQGAKRIEVADKVLDYAAGSALAVSVELPAFGCVTKASKAEPFLGLTIEFDGDTLRGVLEKLPKPPAVGPSGSGLFVETLSAGARDCIIRLVRLFNTPEAVPVLYPAIIRELYYWLLTGPNGGELRKMVQVDSHTRRIADSIIHLRRNFKRPFRIDELAEVACMSTSSFHQHFKTLTSMTPLQYLKQLRLIEARRLMVTEAATVTRAALEVGYESPSQFSREYSRLFGCSPKRDAAALRPYGEQLTL</sequence>
<evidence type="ECO:0000256" key="1">
    <source>
        <dbReference type="ARBA" id="ARBA00023015"/>
    </source>
</evidence>
<dbReference type="InterPro" id="IPR018060">
    <property type="entry name" value="HTH_AraC"/>
</dbReference>
<keyword evidence="3" id="KW-0804">Transcription</keyword>
<dbReference type="InterPro" id="IPR018062">
    <property type="entry name" value="HTH_AraC-typ_CS"/>
</dbReference>
<dbReference type="KEGG" id="ppru:FDP22_16015"/>
<dbReference type="InterPro" id="IPR009594">
    <property type="entry name" value="Tscrpt_reg_HTH_AraC_N"/>
</dbReference>
<dbReference type="PANTHER" id="PTHR43436:SF1">
    <property type="entry name" value="TRANSCRIPTIONAL REGULATORY PROTEIN"/>
    <property type="match status" value="1"/>
</dbReference>
<keyword evidence="2" id="KW-0238">DNA-binding</keyword>
<evidence type="ECO:0000313" key="6">
    <source>
        <dbReference type="Proteomes" id="UP000305888"/>
    </source>
</evidence>
<evidence type="ECO:0000259" key="4">
    <source>
        <dbReference type="PROSITE" id="PS01124"/>
    </source>
</evidence>
<dbReference type="Pfam" id="PF06719">
    <property type="entry name" value="AraC_N"/>
    <property type="match status" value="1"/>
</dbReference>
<dbReference type="Proteomes" id="UP000305888">
    <property type="component" value="Chromosome"/>
</dbReference>
<dbReference type="SUPFAM" id="SSF46689">
    <property type="entry name" value="Homeodomain-like"/>
    <property type="match status" value="2"/>
</dbReference>
<dbReference type="EMBL" id="CP040818">
    <property type="protein sequence ID" value="QDL93154.1"/>
    <property type="molecule type" value="Genomic_DNA"/>
</dbReference>
<dbReference type="PROSITE" id="PS01124">
    <property type="entry name" value="HTH_ARAC_FAMILY_2"/>
    <property type="match status" value="1"/>
</dbReference>
<accession>A0A5B8FZN1</accession>
<dbReference type="Pfam" id="PF12833">
    <property type="entry name" value="HTH_18"/>
    <property type="match status" value="1"/>
</dbReference>
<keyword evidence="6" id="KW-1185">Reference proteome</keyword>
<dbReference type="PROSITE" id="PS00041">
    <property type="entry name" value="HTH_ARAC_FAMILY_1"/>
    <property type="match status" value="1"/>
</dbReference>
<evidence type="ECO:0000256" key="3">
    <source>
        <dbReference type="ARBA" id="ARBA00023163"/>
    </source>
</evidence>
<reference evidence="5 6" key="1">
    <citation type="submission" date="2019-06" db="EMBL/GenBank/DDBJ databases">
        <title>Genome sequence of Rhodobacteraceae bacterium D4M1.</title>
        <authorList>
            <person name="Cao J."/>
        </authorList>
    </citation>
    <scope>NUCLEOTIDE SEQUENCE [LARGE SCALE GENOMIC DNA]</scope>
    <source>
        <strain evidence="5 6">D4M1</strain>
    </source>
</reference>
<dbReference type="AlphaFoldDB" id="A0A5B8FZN1"/>
<proteinExistence type="predicted"/>
<dbReference type="RefSeq" id="WP_138575200.1">
    <property type="nucleotide sequence ID" value="NZ_CP040818.1"/>
</dbReference>
<dbReference type="SMART" id="SM00342">
    <property type="entry name" value="HTH_ARAC"/>
    <property type="match status" value="1"/>
</dbReference>
<dbReference type="Gene3D" id="1.10.10.60">
    <property type="entry name" value="Homeodomain-like"/>
    <property type="match status" value="1"/>
</dbReference>
<dbReference type="PANTHER" id="PTHR43436">
    <property type="entry name" value="ARAC-FAMILY TRANSCRIPTIONAL REGULATOR"/>
    <property type="match status" value="1"/>
</dbReference>
<dbReference type="OrthoDB" id="9802263at2"/>
<name>A0A5B8FZN1_9RHOB</name>
<evidence type="ECO:0000256" key="2">
    <source>
        <dbReference type="ARBA" id="ARBA00023125"/>
    </source>
</evidence>
<organism evidence="5 6">
    <name type="scientific">Paroceanicella profunda</name>
    <dbReference type="NCBI Taxonomy" id="2579971"/>
    <lineage>
        <taxon>Bacteria</taxon>
        <taxon>Pseudomonadati</taxon>
        <taxon>Pseudomonadota</taxon>
        <taxon>Alphaproteobacteria</taxon>
        <taxon>Rhodobacterales</taxon>
        <taxon>Paracoccaceae</taxon>
        <taxon>Paroceanicella</taxon>
    </lineage>
</organism>
<dbReference type="GO" id="GO:0043565">
    <property type="term" value="F:sequence-specific DNA binding"/>
    <property type="evidence" value="ECO:0007669"/>
    <property type="project" value="InterPro"/>
</dbReference>
<keyword evidence="1" id="KW-0805">Transcription regulation</keyword>